<organism evidence="2 3">
    <name type="scientific">Salicibibacter cibi</name>
    <dbReference type="NCBI Taxonomy" id="2743001"/>
    <lineage>
        <taxon>Bacteria</taxon>
        <taxon>Bacillati</taxon>
        <taxon>Bacillota</taxon>
        <taxon>Bacilli</taxon>
        <taxon>Bacillales</taxon>
        <taxon>Bacillaceae</taxon>
        <taxon>Salicibibacter</taxon>
    </lineage>
</organism>
<dbReference type="EMBL" id="CP054706">
    <property type="protein sequence ID" value="QQK81479.1"/>
    <property type="molecule type" value="Genomic_DNA"/>
</dbReference>
<feature type="transmembrane region" description="Helical" evidence="1">
    <location>
        <begin position="32"/>
        <end position="50"/>
    </location>
</feature>
<sequence>MRTILKYILLLLSIFAQAGVIFYVFIDLSQAWLMAGVYVIALFLLFVILITERRKEKREEEVYVNRDY</sequence>
<dbReference type="KEGG" id="scib:HUG20_17210"/>
<dbReference type="AlphaFoldDB" id="A0A7T7CGX2"/>
<dbReference type="RefSeq" id="WP_200085905.1">
    <property type="nucleotide sequence ID" value="NZ_CP054706.1"/>
</dbReference>
<reference evidence="2 3" key="1">
    <citation type="submission" date="2020-06" db="EMBL/GenBank/DDBJ databases">
        <title>Genomic analysis of Salicibibacter sp. NKC21-4.</title>
        <authorList>
            <person name="Oh Y.J."/>
        </authorList>
    </citation>
    <scope>NUCLEOTIDE SEQUENCE [LARGE SCALE GENOMIC DNA]</scope>
    <source>
        <strain evidence="2 3">NKC21-4</strain>
    </source>
</reference>
<feature type="transmembrane region" description="Helical" evidence="1">
    <location>
        <begin position="7"/>
        <end position="26"/>
    </location>
</feature>
<protein>
    <submittedName>
        <fullName evidence="2">Uncharacterized protein</fullName>
    </submittedName>
</protein>
<evidence type="ECO:0000256" key="1">
    <source>
        <dbReference type="SAM" id="Phobius"/>
    </source>
</evidence>
<keyword evidence="1" id="KW-0472">Membrane</keyword>
<keyword evidence="1" id="KW-1133">Transmembrane helix</keyword>
<gene>
    <name evidence="2" type="ORF">HUG20_17210</name>
</gene>
<evidence type="ECO:0000313" key="2">
    <source>
        <dbReference type="EMBL" id="QQK81479.1"/>
    </source>
</evidence>
<keyword evidence="3" id="KW-1185">Reference proteome</keyword>
<accession>A0A7T7CGX2</accession>
<name>A0A7T7CGX2_9BACI</name>
<dbReference type="Proteomes" id="UP000595349">
    <property type="component" value="Chromosome"/>
</dbReference>
<keyword evidence="1" id="KW-0812">Transmembrane</keyword>
<proteinExistence type="predicted"/>
<evidence type="ECO:0000313" key="3">
    <source>
        <dbReference type="Proteomes" id="UP000595349"/>
    </source>
</evidence>